<dbReference type="EMBL" id="BARU01011735">
    <property type="protein sequence ID" value="GAH32784.1"/>
    <property type="molecule type" value="Genomic_DNA"/>
</dbReference>
<name>X1FTV0_9ZZZZ</name>
<organism evidence="2">
    <name type="scientific">marine sediment metagenome</name>
    <dbReference type="NCBI Taxonomy" id="412755"/>
    <lineage>
        <taxon>unclassified sequences</taxon>
        <taxon>metagenomes</taxon>
        <taxon>ecological metagenomes</taxon>
    </lineage>
</organism>
<accession>X1FTV0</accession>
<gene>
    <name evidence="2" type="ORF">S03H2_21927</name>
</gene>
<evidence type="ECO:0000256" key="1">
    <source>
        <dbReference type="SAM" id="Phobius"/>
    </source>
</evidence>
<evidence type="ECO:0000313" key="2">
    <source>
        <dbReference type="EMBL" id="GAH32784.1"/>
    </source>
</evidence>
<comment type="caution">
    <text evidence="2">The sequence shown here is derived from an EMBL/GenBank/DDBJ whole genome shotgun (WGS) entry which is preliminary data.</text>
</comment>
<keyword evidence="1" id="KW-0472">Membrane</keyword>
<reference evidence="2" key="1">
    <citation type="journal article" date="2014" name="Front. Microbiol.">
        <title>High frequency of phylogenetically diverse reductive dehalogenase-homologous genes in deep subseafloor sedimentary metagenomes.</title>
        <authorList>
            <person name="Kawai M."/>
            <person name="Futagami T."/>
            <person name="Toyoda A."/>
            <person name="Takaki Y."/>
            <person name="Nishi S."/>
            <person name="Hori S."/>
            <person name="Arai W."/>
            <person name="Tsubouchi T."/>
            <person name="Morono Y."/>
            <person name="Uchiyama I."/>
            <person name="Ito T."/>
            <person name="Fujiyama A."/>
            <person name="Inagaki F."/>
            <person name="Takami H."/>
        </authorList>
    </citation>
    <scope>NUCLEOTIDE SEQUENCE</scope>
    <source>
        <strain evidence="2">Expedition CK06-06</strain>
    </source>
</reference>
<feature type="non-terminal residue" evidence="2">
    <location>
        <position position="83"/>
    </location>
</feature>
<dbReference type="AlphaFoldDB" id="X1FTV0"/>
<protein>
    <submittedName>
        <fullName evidence="2">Uncharacterized protein</fullName>
    </submittedName>
</protein>
<feature type="transmembrane region" description="Helical" evidence="1">
    <location>
        <begin position="63"/>
        <end position="82"/>
    </location>
</feature>
<keyword evidence="1" id="KW-0812">Transmembrane</keyword>
<sequence length="83" mass="9494">MQINQLLRITDDLNEGFQGALTHSVLINNKDEKVISAYYPIRILDREFGIVFTLKTETILRTIIKNAITIVFLTLILVSSIIF</sequence>
<keyword evidence="1" id="KW-1133">Transmembrane helix</keyword>
<proteinExistence type="predicted"/>